<evidence type="ECO:0000256" key="1">
    <source>
        <dbReference type="ARBA" id="ARBA00004141"/>
    </source>
</evidence>
<feature type="transmembrane region" description="Helical" evidence="5">
    <location>
        <begin position="7"/>
        <end position="39"/>
    </location>
</feature>
<dbReference type="InterPro" id="IPR002810">
    <property type="entry name" value="NfeD-like_C"/>
</dbReference>
<evidence type="ECO:0000313" key="8">
    <source>
        <dbReference type="Proteomes" id="UP000256304"/>
    </source>
</evidence>
<dbReference type="EMBL" id="QTTN01000012">
    <property type="protein sequence ID" value="REE85313.1"/>
    <property type="molecule type" value="Genomic_DNA"/>
</dbReference>
<dbReference type="Gene3D" id="2.40.50.140">
    <property type="entry name" value="Nucleic acid-binding proteins"/>
    <property type="match status" value="1"/>
</dbReference>
<keyword evidence="8" id="KW-1185">Reference proteome</keyword>
<keyword evidence="3 5" id="KW-1133">Transmembrane helix</keyword>
<protein>
    <submittedName>
        <fullName evidence="7">Membrane protein implicated in regulation of membrane protease activity</fullName>
    </submittedName>
</protein>
<dbReference type="GO" id="GO:0005886">
    <property type="term" value="C:plasma membrane"/>
    <property type="evidence" value="ECO:0007669"/>
    <property type="project" value="TreeGrafter"/>
</dbReference>
<keyword evidence="4 5" id="KW-0472">Membrane</keyword>
<dbReference type="RefSeq" id="WP_116189303.1">
    <property type="nucleotide sequence ID" value="NZ_QTTN01000012.1"/>
</dbReference>
<name>A0A3D9S0L1_9BACL</name>
<feature type="domain" description="NfeD-like C-terminal" evidence="6">
    <location>
        <begin position="84"/>
        <end position="140"/>
    </location>
</feature>
<dbReference type="PANTHER" id="PTHR33507:SF3">
    <property type="entry name" value="INNER MEMBRANE PROTEIN YBBJ"/>
    <property type="match status" value="1"/>
</dbReference>
<evidence type="ECO:0000256" key="4">
    <source>
        <dbReference type="ARBA" id="ARBA00023136"/>
    </source>
</evidence>
<evidence type="ECO:0000259" key="6">
    <source>
        <dbReference type="Pfam" id="PF01957"/>
    </source>
</evidence>
<comment type="subcellular location">
    <subcellularLocation>
        <location evidence="1">Membrane</location>
        <topology evidence="1">Multi-pass membrane protein</topology>
    </subcellularLocation>
</comment>
<dbReference type="InterPro" id="IPR052165">
    <property type="entry name" value="Membrane_assoc_protease"/>
</dbReference>
<dbReference type="AlphaFoldDB" id="A0A3D9S0L1"/>
<keyword evidence="7" id="KW-0645">Protease</keyword>
<keyword evidence="7" id="KW-0378">Hydrolase</keyword>
<proteinExistence type="predicted"/>
<reference evidence="7 8" key="1">
    <citation type="submission" date="2018-08" db="EMBL/GenBank/DDBJ databases">
        <title>Genomic Encyclopedia of Type Strains, Phase III (KMG-III): the genomes of soil and plant-associated and newly described type strains.</title>
        <authorList>
            <person name="Whitman W."/>
        </authorList>
    </citation>
    <scope>NUCLEOTIDE SEQUENCE [LARGE SCALE GENOMIC DNA]</scope>
    <source>
        <strain evidence="7 8">CGMCC 1.10966</strain>
    </source>
</reference>
<dbReference type="OrthoDB" id="894082at2"/>
<dbReference type="Proteomes" id="UP000256304">
    <property type="component" value="Unassembled WGS sequence"/>
</dbReference>
<organism evidence="7 8">
    <name type="scientific">Paenibacillus taihuensis</name>
    <dbReference type="NCBI Taxonomy" id="1156355"/>
    <lineage>
        <taxon>Bacteria</taxon>
        <taxon>Bacillati</taxon>
        <taxon>Bacillota</taxon>
        <taxon>Bacilli</taxon>
        <taxon>Bacillales</taxon>
        <taxon>Paenibacillaceae</taxon>
        <taxon>Paenibacillus</taxon>
    </lineage>
</organism>
<evidence type="ECO:0000256" key="2">
    <source>
        <dbReference type="ARBA" id="ARBA00022692"/>
    </source>
</evidence>
<dbReference type="SUPFAM" id="SSF141322">
    <property type="entry name" value="NfeD domain-like"/>
    <property type="match status" value="1"/>
</dbReference>
<dbReference type="GO" id="GO:0006508">
    <property type="term" value="P:proteolysis"/>
    <property type="evidence" value="ECO:0007669"/>
    <property type="project" value="UniProtKB-KW"/>
</dbReference>
<dbReference type="PANTHER" id="PTHR33507">
    <property type="entry name" value="INNER MEMBRANE PROTEIN YBBJ"/>
    <property type="match status" value="1"/>
</dbReference>
<gene>
    <name evidence="7" type="ORF">A8990_11242</name>
</gene>
<evidence type="ECO:0000256" key="5">
    <source>
        <dbReference type="SAM" id="Phobius"/>
    </source>
</evidence>
<feature type="transmembrane region" description="Helical" evidence="5">
    <location>
        <begin position="45"/>
        <end position="67"/>
    </location>
</feature>
<dbReference type="Pfam" id="PF01957">
    <property type="entry name" value="NfeD"/>
    <property type="match status" value="1"/>
</dbReference>
<comment type="caution">
    <text evidence="7">The sequence shown here is derived from an EMBL/GenBank/DDBJ whole genome shotgun (WGS) entry which is preliminary data.</text>
</comment>
<evidence type="ECO:0000313" key="7">
    <source>
        <dbReference type="EMBL" id="REE85313.1"/>
    </source>
</evidence>
<keyword evidence="2 5" id="KW-0812">Transmembrane</keyword>
<dbReference type="GO" id="GO:0008233">
    <property type="term" value="F:peptidase activity"/>
    <property type="evidence" value="ECO:0007669"/>
    <property type="project" value="UniProtKB-KW"/>
</dbReference>
<dbReference type="InterPro" id="IPR012340">
    <property type="entry name" value="NA-bd_OB-fold"/>
</dbReference>
<evidence type="ECO:0000256" key="3">
    <source>
        <dbReference type="ARBA" id="ARBA00022989"/>
    </source>
</evidence>
<sequence>MYAIAWLVLAAALVLIELHTGTFYFLLLAVASVIAIFVALSGLPLLVQCFTFVFAIALLYMFLLPLLRKLVPSTSKTLLRQSTEYLVGQEAFVIQTITPEEAGLVKVHGEIWSAVSNEKLDEGTKVIVREVHVTKLSVTKE</sequence>
<accession>A0A3D9S0L1</accession>